<protein>
    <recommendedName>
        <fullName evidence="2">cellulase</fullName>
        <ecNumber evidence="2">3.2.1.4</ecNumber>
    </recommendedName>
</protein>
<evidence type="ECO:0000256" key="7">
    <source>
        <dbReference type="ARBA" id="ARBA00023326"/>
    </source>
</evidence>
<keyword evidence="7" id="KW-0624">Polysaccharide degradation</keyword>
<dbReference type="EC" id="3.2.1.4" evidence="2"/>
<evidence type="ECO:0000313" key="11">
    <source>
        <dbReference type="Proteomes" id="UP000781958"/>
    </source>
</evidence>
<reference evidence="10 11" key="1">
    <citation type="submission" date="2021-03" db="EMBL/GenBank/DDBJ databases">
        <title>Genomic Encyclopedia of Type Strains, Phase III (KMG-III): the genomes of soil and plant-associated and newly described type strains.</title>
        <authorList>
            <person name="Whitman W."/>
        </authorList>
    </citation>
    <scope>NUCLEOTIDE SEQUENCE [LARGE SCALE GENOMIC DNA]</scope>
    <source>
        <strain evidence="10 11">IMMIB AFH-6</strain>
    </source>
</reference>
<dbReference type="Pfam" id="PF00150">
    <property type="entry name" value="Cellulase"/>
    <property type="match status" value="1"/>
</dbReference>
<feature type="domain" description="Glycoside hydrolase family 5" evidence="9">
    <location>
        <begin position="53"/>
        <end position="355"/>
    </location>
</feature>
<evidence type="ECO:0000256" key="1">
    <source>
        <dbReference type="ARBA" id="ARBA00000966"/>
    </source>
</evidence>
<evidence type="ECO:0000256" key="4">
    <source>
        <dbReference type="ARBA" id="ARBA00023001"/>
    </source>
</evidence>
<keyword evidence="3 8" id="KW-0378">Hydrolase</keyword>
<dbReference type="Proteomes" id="UP000781958">
    <property type="component" value="Unassembled WGS sequence"/>
</dbReference>
<proteinExistence type="inferred from homology"/>
<dbReference type="InterPro" id="IPR001547">
    <property type="entry name" value="Glyco_hydro_5"/>
</dbReference>
<dbReference type="EMBL" id="JAGINP010000010">
    <property type="protein sequence ID" value="MBP2293374.1"/>
    <property type="molecule type" value="Genomic_DNA"/>
</dbReference>
<comment type="similarity">
    <text evidence="8">Belongs to the glycosyl hydrolase 5 (cellulase A) family.</text>
</comment>
<keyword evidence="6 8" id="KW-0326">Glycosidase</keyword>
<sequence length="386" mass="43152">MVIDAACPAPPPGPTFALVTEARAATGQGLATPLSTKGSQIIDTVGRPVRIVGVNWFGLETRTFSPHGLWAANYKATMSQMRDLGFNTIRLPFSNELFDEGRMPTEIDFDRNPDLRGLNGLEIMDRIVEEAGRLGLRIILDRHRGPAGDSAEESGLWHSAEYPEARWIADWRMLAQRYKGNPTIIGADLHNEPHGPATWGSGDLATDWAAAATRAGNAVLSVNPDWLVFVEGIQTYDGASYWWGGNLMGARDHPIRLDRPDKLVYSAHDYPPSLYRQPWLREPRFEARLPAIFQRMWGYLSETGTAPVFIGELGSKFEEPDDELWMKAMTAYLNREHSKDGVKIGWSWWAWNPNSGDTGGLLADDWTTVNRYKIDRLAPLLSDSRC</sequence>
<organism evidence="10 11">
    <name type="scientific">Azospirillum rugosum</name>
    <dbReference type="NCBI Taxonomy" id="416170"/>
    <lineage>
        <taxon>Bacteria</taxon>
        <taxon>Pseudomonadati</taxon>
        <taxon>Pseudomonadota</taxon>
        <taxon>Alphaproteobacteria</taxon>
        <taxon>Rhodospirillales</taxon>
        <taxon>Azospirillaceae</taxon>
        <taxon>Azospirillum</taxon>
    </lineage>
</organism>
<comment type="caution">
    <text evidence="10">The sequence shown here is derived from an EMBL/GenBank/DDBJ whole genome shotgun (WGS) entry which is preliminary data.</text>
</comment>
<dbReference type="InterPro" id="IPR018087">
    <property type="entry name" value="Glyco_hydro_5_CS"/>
</dbReference>
<evidence type="ECO:0000256" key="2">
    <source>
        <dbReference type="ARBA" id="ARBA00012601"/>
    </source>
</evidence>
<dbReference type="SUPFAM" id="SSF51445">
    <property type="entry name" value="(Trans)glycosidases"/>
    <property type="match status" value="1"/>
</dbReference>
<keyword evidence="11" id="KW-1185">Reference proteome</keyword>
<evidence type="ECO:0000259" key="9">
    <source>
        <dbReference type="Pfam" id="PF00150"/>
    </source>
</evidence>
<dbReference type="InterPro" id="IPR017853">
    <property type="entry name" value="GH"/>
</dbReference>
<gene>
    <name evidence="10" type="ORF">J2851_003157</name>
</gene>
<keyword evidence="5" id="KW-0119">Carbohydrate metabolism</keyword>
<dbReference type="Gene3D" id="3.20.20.80">
    <property type="entry name" value="Glycosidases"/>
    <property type="match status" value="1"/>
</dbReference>
<comment type="catalytic activity">
    <reaction evidence="1">
        <text>Endohydrolysis of (1-&gt;4)-beta-D-glucosidic linkages in cellulose, lichenin and cereal beta-D-glucans.</text>
        <dbReference type="EC" id="3.2.1.4"/>
    </reaction>
</comment>
<evidence type="ECO:0000313" key="10">
    <source>
        <dbReference type="EMBL" id="MBP2293374.1"/>
    </source>
</evidence>
<evidence type="ECO:0000256" key="3">
    <source>
        <dbReference type="ARBA" id="ARBA00022801"/>
    </source>
</evidence>
<name>A0ABS4SMB4_9PROT</name>
<dbReference type="RefSeq" id="WP_209767302.1">
    <property type="nucleotide sequence ID" value="NZ_JAGINP010000010.1"/>
</dbReference>
<keyword evidence="4" id="KW-0136">Cellulose degradation</keyword>
<evidence type="ECO:0000256" key="6">
    <source>
        <dbReference type="ARBA" id="ARBA00023295"/>
    </source>
</evidence>
<evidence type="ECO:0000256" key="8">
    <source>
        <dbReference type="RuleBase" id="RU361153"/>
    </source>
</evidence>
<accession>A0ABS4SMB4</accession>
<evidence type="ECO:0000256" key="5">
    <source>
        <dbReference type="ARBA" id="ARBA00023277"/>
    </source>
</evidence>
<dbReference type="PANTHER" id="PTHR35923">
    <property type="entry name" value="MAJOR EXTRACELLULAR ENDOGLUCANASE"/>
    <property type="match status" value="1"/>
</dbReference>
<dbReference type="PROSITE" id="PS00659">
    <property type="entry name" value="GLYCOSYL_HYDROL_F5"/>
    <property type="match status" value="1"/>
</dbReference>
<dbReference type="PANTHER" id="PTHR35923:SF2">
    <property type="entry name" value="ENDOGLUCANASE"/>
    <property type="match status" value="1"/>
</dbReference>